<dbReference type="RefSeq" id="WP_077685223.1">
    <property type="nucleotide sequence ID" value="NZ_CP019606.1"/>
</dbReference>
<dbReference type="STRING" id="1332264.BW730_04595"/>
<dbReference type="EMBL" id="CP019606">
    <property type="protein sequence ID" value="AQP46908.1"/>
    <property type="molecule type" value="Genomic_DNA"/>
</dbReference>
<evidence type="ECO:0000313" key="1">
    <source>
        <dbReference type="EMBL" id="AQP46908.1"/>
    </source>
</evidence>
<evidence type="ECO:0000313" key="2">
    <source>
        <dbReference type="Proteomes" id="UP000188145"/>
    </source>
</evidence>
<dbReference type="OrthoDB" id="3380325at2"/>
<organism evidence="1 2">
    <name type="scientific">Tessaracoccus aquimaris</name>
    <dbReference type="NCBI Taxonomy" id="1332264"/>
    <lineage>
        <taxon>Bacteria</taxon>
        <taxon>Bacillati</taxon>
        <taxon>Actinomycetota</taxon>
        <taxon>Actinomycetes</taxon>
        <taxon>Propionibacteriales</taxon>
        <taxon>Propionibacteriaceae</taxon>
        <taxon>Tessaracoccus</taxon>
    </lineage>
</organism>
<dbReference type="AlphaFoldDB" id="A0A1Q2CLB1"/>
<protein>
    <submittedName>
        <fullName evidence="1">Uncharacterized protein</fullName>
    </submittedName>
</protein>
<dbReference type="Proteomes" id="UP000188145">
    <property type="component" value="Chromosome"/>
</dbReference>
<gene>
    <name evidence="1" type="ORF">BW730_04595</name>
</gene>
<keyword evidence="2" id="KW-1185">Reference proteome</keyword>
<sequence>MSFDVFLFSFWPQSHERALQVTALIRPLLSSSAMSIVLPDGEADIYGWEPNGDGLVTGMMLNHIGGRVAWDLLVEIAKVGRFAIHPIGCAMCFVDEADLQHAPAEFPTRIISSGAELLEEILAN</sequence>
<proteinExistence type="predicted"/>
<dbReference type="KEGG" id="tes:BW730_04595"/>
<accession>A0A1Q2CLB1</accession>
<reference evidence="2" key="1">
    <citation type="submission" date="2017-02" db="EMBL/GenBank/DDBJ databases">
        <title>Tessaracoccus aquaemaris sp. nov., isolated from the intestine of a Korean rockfish, Sebastes schlegelii, in a marine aquaculture pond.</title>
        <authorList>
            <person name="Tak E.J."/>
            <person name="Bae J.-W."/>
        </authorList>
    </citation>
    <scope>NUCLEOTIDE SEQUENCE [LARGE SCALE GENOMIC DNA]</scope>
    <source>
        <strain evidence="2">NSG39</strain>
    </source>
</reference>
<name>A0A1Q2CLB1_9ACTN</name>